<evidence type="ECO:0000313" key="2">
    <source>
        <dbReference type="Proteomes" id="UP000270296"/>
    </source>
</evidence>
<evidence type="ECO:0000313" key="1">
    <source>
        <dbReference type="EMBL" id="VDP15933.1"/>
    </source>
</evidence>
<name>A0A183IX79_9BILA</name>
<dbReference type="WBParaSite" id="SBAD_0000853301-mRNA-1">
    <property type="protein sequence ID" value="SBAD_0000853301-mRNA-1"/>
    <property type="gene ID" value="SBAD_0000853301"/>
</dbReference>
<dbReference type="AlphaFoldDB" id="A0A183IX79"/>
<gene>
    <name evidence="1" type="ORF">SBAD_LOCUS8226</name>
</gene>
<dbReference type="EMBL" id="UZAM01011389">
    <property type="protein sequence ID" value="VDP15933.1"/>
    <property type="molecule type" value="Genomic_DNA"/>
</dbReference>
<accession>A0A183IX79</accession>
<keyword evidence="2" id="KW-1185">Reference proteome</keyword>
<proteinExistence type="predicted"/>
<sequence length="83" mass="9652">MANARRRHHRPLLCRRRAAQMVDPSLPLAPHLRNSVTLCDFRLRRPSAEAEPTFFGWVRRFLQKEGKPCPSGYFMKTSVSLCK</sequence>
<dbReference type="Proteomes" id="UP000270296">
    <property type="component" value="Unassembled WGS sequence"/>
</dbReference>
<reference evidence="3" key="1">
    <citation type="submission" date="2016-06" db="UniProtKB">
        <authorList>
            <consortium name="WormBaseParasite"/>
        </authorList>
    </citation>
    <scope>IDENTIFICATION</scope>
</reference>
<organism evidence="3">
    <name type="scientific">Soboliphyme baturini</name>
    <dbReference type="NCBI Taxonomy" id="241478"/>
    <lineage>
        <taxon>Eukaryota</taxon>
        <taxon>Metazoa</taxon>
        <taxon>Ecdysozoa</taxon>
        <taxon>Nematoda</taxon>
        <taxon>Enoplea</taxon>
        <taxon>Dorylaimia</taxon>
        <taxon>Dioctophymatida</taxon>
        <taxon>Dioctophymatoidea</taxon>
        <taxon>Soboliphymatidae</taxon>
        <taxon>Soboliphyme</taxon>
    </lineage>
</organism>
<evidence type="ECO:0000313" key="3">
    <source>
        <dbReference type="WBParaSite" id="SBAD_0000853301-mRNA-1"/>
    </source>
</evidence>
<reference evidence="1 2" key="2">
    <citation type="submission" date="2018-11" db="EMBL/GenBank/DDBJ databases">
        <authorList>
            <consortium name="Pathogen Informatics"/>
        </authorList>
    </citation>
    <scope>NUCLEOTIDE SEQUENCE [LARGE SCALE GENOMIC DNA]</scope>
</reference>
<protein>
    <submittedName>
        <fullName evidence="1 3">Uncharacterized protein</fullName>
    </submittedName>
</protein>